<sequence length="954" mass="108083">MFLINTIKKTNTTINSTARYRCLKTCLLAMIGLFTGMTAIFAQQLDYAPKLIKGQLPNGLTYYIYPNQTPKGEAVYRLFIKAGSVMEEDHQRGLAHFLEHIAFNGTRHFPGDGIIRFLESKGAKFGKDLNAHTSFNETVYKLQLPSADKAMVDSTLTILADWADGMLIDSVEVEKERGVIISEWISRGGTNQDSGMKLVMELLNGSRFADRITIGDTAVIRHASPQVLRDYYERWYHPSLMAVAVVGDIDPQHIEKTIREKFSNLHTPTAAPQWKQPVIPKYSENKAVIYENDKLNKIEFDMLQISDLPGNVQTAEDYGKYLLRAVIGRLFKLRFNALSFDNPDYAKASVQHSGFLNAAGVSDASAELVKGKLRSGIRDFILSQQQMYRYGFTESEIARVKKSMHSRMKKKVDASGTVRSSEIMNDIYGDFYDGYKAISRADELELMEKYLPTIDSVSIIKNIQDVFETENMHFLLRGKNLKDEFESEQDLLQFVNDTRQLPVERYYKYLDVPDDLCEVQTGNHIVSQSPIDAIDAVDIRLDNGARVIYRKSPTEEGRVFLSGFRKGGLYAVDSTYYYTGLIGPSIISLSGAGEFTRDELSHFLAGNSASMRFLVDKLRTGVAGSAFTEDAEDMFKLLWLKWTQPRLDTAVCRITLEKLIESDSLKQETPMQVFSRDLKWIMNGKDYTNTELTADLVRTAIKPAEMLPLQHRFYGSANGFTFIVTGDSELEDLLPYINTYIGALPKGHVDTTWIAGYRDIPQKDLEFIRHNGTSNKATVMLMYQQDKPFGNNADLSLQADVSKAVLRTALLKRLREDMGKVYSVSVSSSSTPYPRFLSRSTIAFVCAPEDAELLIEETGKVIEQVFSEPQLFAQALDDVKQNLIKDNGLQKQRTVYWTSGIRNAVYFNDENWKALNDYEERVKVLSMEDIQNFLKKAMKHAHHIKAILYPATEK</sequence>
<feature type="domain" description="Peptidase M16 N-terminal" evidence="7">
    <location>
        <begin position="65"/>
        <end position="185"/>
    </location>
</feature>
<keyword evidence="2" id="KW-0645">Protease</keyword>
<dbReference type="PANTHER" id="PTHR43690:SF17">
    <property type="entry name" value="PROTEIN YHJJ"/>
    <property type="match status" value="1"/>
</dbReference>
<evidence type="ECO:0000256" key="1">
    <source>
        <dbReference type="ARBA" id="ARBA00007261"/>
    </source>
</evidence>
<evidence type="ECO:0000256" key="3">
    <source>
        <dbReference type="ARBA" id="ARBA00022801"/>
    </source>
</evidence>
<evidence type="ECO:0000313" key="10">
    <source>
        <dbReference type="Proteomes" id="UP000003160"/>
    </source>
</evidence>
<comment type="similarity">
    <text evidence="1">Belongs to the peptidase M16 family.</text>
</comment>
<reference evidence="9 10" key="1">
    <citation type="submission" date="2009-10" db="EMBL/GenBank/DDBJ databases">
        <authorList>
            <person name="Qin X."/>
            <person name="Bachman B."/>
            <person name="Battles P."/>
            <person name="Bell A."/>
            <person name="Bess C."/>
            <person name="Bickham C."/>
            <person name="Chaboub L."/>
            <person name="Chen D."/>
            <person name="Coyle M."/>
            <person name="Deiros D.R."/>
            <person name="Dinh H."/>
            <person name="Forbes L."/>
            <person name="Fowler G."/>
            <person name="Francisco L."/>
            <person name="Fu Q."/>
            <person name="Gubbala S."/>
            <person name="Hale W."/>
            <person name="Han Y."/>
            <person name="Hemphill L."/>
            <person name="Highlander S.K."/>
            <person name="Hirani K."/>
            <person name="Hogues M."/>
            <person name="Jackson L."/>
            <person name="Jakkamsetti A."/>
            <person name="Javaid M."/>
            <person name="Jiang H."/>
            <person name="Korchina V."/>
            <person name="Kovar C."/>
            <person name="Lara F."/>
            <person name="Lee S."/>
            <person name="Mata R."/>
            <person name="Mathew T."/>
            <person name="Moen C."/>
            <person name="Morales K."/>
            <person name="Munidasa M."/>
            <person name="Nazareth L."/>
            <person name="Ngo R."/>
            <person name="Nguyen L."/>
            <person name="Okwuonu G."/>
            <person name="Ongeri F."/>
            <person name="Patil S."/>
            <person name="Petrosino J."/>
            <person name="Pham C."/>
            <person name="Pham P."/>
            <person name="Pu L.-L."/>
            <person name="Puazo M."/>
            <person name="Raj R."/>
            <person name="Reid J."/>
            <person name="Rouhana J."/>
            <person name="Saada N."/>
            <person name="Shang Y."/>
            <person name="Simmons D."/>
            <person name="Thornton R."/>
            <person name="Warren J."/>
            <person name="Weissenberger G."/>
            <person name="Zhang J."/>
            <person name="Zhang L."/>
            <person name="Zhou C."/>
            <person name="Zhu D."/>
            <person name="Muzny D."/>
            <person name="Worley K."/>
            <person name="Gibbs R."/>
        </authorList>
    </citation>
    <scope>NUCLEOTIDE SEQUENCE [LARGE SCALE GENOMIC DNA]</scope>
    <source>
        <strain evidence="9 10">DSM 17361</strain>
    </source>
</reference>
<dbReference type="EC" id="3.4.24.-" evidence="9"/>
<feature type="domain" description="Peptidase M16 C-terminal" evidence="8">
    <location>
        <begin position="712"/>
        <end position="881"/>
    </location>
</feature>
<comment type="caution">
    <text evidence="9">The sequence shown here is derived from an EMBL/GenBank/DDBJ whole genome shotgun (WGS) entry which is preliminary data.</text>
</comment>
<feature type="domain" description="Peptidase M16 C-terminal" evidence="8">
    <location>
        <begin position="224"/>
        <end position="299"/>
    </location>
</feature>
<gene>
    <name evidence="9" type="ORF">HMPREF0645_1027</name>
</gene>
<dbReference type="GO" id="GO:0008237">
    <property type="term" value="F:metallopeptidase activity"/>
    <property type="evidence" value="ECO:0007669"/>
    <property type="project" value="UniProtKB-KW"/>
</dbReference>
<dbReference type="EMBL" id="ACKS01000039">
    <property type="protein sequence ID" value="EFA44612.1"/>
    <property type="molecule type" value="Genomic_DNA"/>
</dbReference>
<dbReference type="GO" id="GO:0006508">
    <property type="term" value="P:proteolysis"/>
    <property type="evidence" value="ECO:0007669"/>
    <property type="project" value="UniProtKB-KW"/>
</dbReference>
<name>D1PVP2_9BACT</name>
<keyword evidence="10" id="KW-1185">Reference proteome</keyword>
<dbReference type="Pfam" id="PF00675">
    <property type="entry name" value="Peptidase_M16"/>
    <property type="match status" value="1"/>
</dbReference>
<dbReference type="Pfam" id="PF05193">
    <property type="entry name" value="Peptidase_M16_C"/>
    <property type="match status" value="2"/>
</dbReference>
<evidence type="ECO:0000256" key="4">
    <source>
        <dbReference type="ARBA" id="ARBA00022833"/>
    </source>
</evidence>
<keyword evidence="6" id="KW-0472">Membrane</keyword>
<evidence type="ECO:0000256" key="2">
    <source>
        <dbReference type="ARBA" id="ARBA00022670"/>
    </source>
</evidence>
<dbReference type="PANTHER" id="PTHR43690">
    <property type="entry name" value="NARDILYSIN"/>
    <property type="match status" value="1"/>
</dbReference>
<dbReference type="HOGENOM" id="CLU_008156_0_0_10"/>
<keyword evidence="3 9" id="KW-0378">Hydrolase</keyword>
<dbReference type="GO" id="GO:0046872">
    <property type="term" value="F:metal ion binding"/>
    <property type="evidence" value="ECO:0007669"/>
    <property type="project" value="InterPro"/>
</dbReference>
<dbReference type="Proteomes" id="UP000003160">
    <property type="component" value="Unassembled WGS sequence"/>
</dbReference>
<dbReference type="SUPFAM" id="SSF63411">
    <property type="entry name" value="LuxS/MPP-like metallohydrolase"/>
    <property type="match status" value="3"/>
</dbReference>
<keyword evidence="4" id="KW-0862">Zinc</keyword>
<keyword evidence="6" id="KW-0812">Transmembrane</keyword>
<evidence type="ECO:0000313" key="9">
    <source>
        <dbReference type="EMBL" id="EFA44612.1"/>
    </source>
</evidence>
<dbReference type="InterPro" id="IPR011249">
    <property type="entry name" value="Metalloenz_LuxS/M16"/>
</dbReference>
<evidence type="ECO:0000259" key="7">
    <source>
        <dbReference type="Pfam" id="PF00675"/>
    </source>
</evidence>
<evidence type="ECO:0000259" key="8">
    <source>
        <dbReference type="Pfam" id="PF05193"/>
    </source>
</evidence>
<feature type="transmembrane region" description="Helical" evidence="6">
    <location>
        <begin position="21"/>
        <end position="42"/>
    </location>
</feature>
<dbReference type="InterPro" id="IPR007863">
    <property type="entry name" value="Peptidase_M16_C"/>
</dbReference>
<protein>
    <submittedName>
        <fullName evidence="9">Peptidase M16 inactive domain protein</fullName>
        <ecNumber evidence="9">3.4.24.-</ecNumber>
    </submittedName>
</protein>
<evidence type="ECO:0000256" key="5">
    <source>
        <dbReference type="ARBA" id="ARBA00023049"/>
    </source>
</evidence>
<dbReference type="Gene3D" id="3.30.830.10">
    <property type="entry name" value="Metalloenzyme, LuxS/M16 peptidase-like"/>
    <property type="match status" value="3"/>
</dbReference>
<proteinExistence type="inferred from homology"/>
<accession>D1PVP2</accession>
<dbReference type="InterPro" id="IPR050626">
    <property type="entry name" value="Peptidase_M16"/>
</dbReference>
<dbReference type="InterPro" id="IPR011765">
    <property type="entry name" value="Pept_M16_N"/>
</dbReference>
<dbReference type="OrthoDB" id="9811314at2"/>
<dbReference type="eggNOG" id="COG0612">
    <property type="taxonomic scope" value="Bacteria"/>
</dbReference>
<organism evidence="9 10">
    <name type="scientific">Hallella bergensis DSM 17361</name>
    <dbReference type="NCBI Taxonomy" id="585502"/>
    <lineage>
        <taxon>Bacteria</taxon>
        <taxon>Pseudomonadati</taxon>
        <taxon>Bacteroidota</taxon>
        <taxon>Bacteroidia</taxon>
        <taxon>Bacteroidales</taxon>
        <taxon>Prevotellaceae</taxon>
        <taxon>Hallella</taxon>
    </lineage>
</organism>
<evidence type="ECO:0000256" key="6">
    <source>
        <dbReference type="SAM" id="Phobius"/>
    </source>
</evidence>
<keyword evidence="6" id="KW-1133">Transmembrane helix</keyword>
<keyword evidence="5" id="KW-0482">Metalloprotease</keyword>
<dbReference type="AlphaFoldDB" id="D1PVP2"/>